<dbReference type="EMBL" id="FCOE02000021">
    <property type="protein sequence ID" value="SAK81897.1"/>
    <property type="molecule type" value="Genomic_DNA"/>
</dbReference>
<dbReference type="Pfam" id="PF07885">
    <property type="entry name" value="Ion_trans_2"/>
    <property type="match status" value="1"/>
</dbReference>
<keyword evidence="1" id="KW-0812">Transmembrane</keyword>
<dbReference type="Proteomes" id="UP000054911">
    <property type="component" value="Unassembled WGS sequence"/>
</dbReference>
<feature type="domain" description="Potassium channel" evidence="2">
    <location>
        <begin position="36"/>
        <end position="113"/>
    </location>
</feature>
<evidence type="ECO:0000259" key="2">
    <source>
        <dbReference type="Pfam" id="PF07885"/>
    </source>
</evidence>
<name>A0A158CK48_9BURK</name>
<evidence type="ECO:0000313" key="3">
    <source>
        <dbReference type="EMBL" id="SAK81897.1"/>
    </source>
</evidence>
<comment type="caution">
    <text evidence="3">The sequence shown here is derived from an EMBL/GenBank/DDBJ whole genome shotgun (WGS) entry which is preliminary data.</text>
</comment>
<accession>A0A158CK48</accession>
<feature type="transmembrane region" description="Helical" evidence="1">
    <location>
        <begin position="32"/>
        <end position="50"/>
    </location>
</feature>
<organism evidence="3 4">
    <name type="scientific">Caballeronia pedi</name>
    <dbReference type="NCBI Taxonomy" id="1777141"/>
    <lineage>
        <taxon>Bacteria</taxon>
        <taxon>Pseudomonadati</taxon>
        <taxon>Pseudomonadota</taxon>
        <taxon>Betaproteobacteria</taxon>
        <taxon>Burkholderiales</taxon>
        <taxon>Burkholderiaceae</taxon>
        <taxon>Caballeronia</taxon>
    </lineage>
</organism>
<evidence type="ECO:0000256" key="1">
    <source>
        <dbReference type="SAM" id="Phobius"/>
    </source>
</evidence>
<dbReference type="SUPFAM" id="SSF81324">
    <property type="entry name" value="Voltage-gated potassium channels"/>
    <property type="match status" value="1"/>
</dbReference>
<sequence>MNSLSKLLKTDTISSRHVTFEFVRALWHLRSLFGMLLLVFFALCAAIFYLGAPMDSATHAHASFGGTLYFCGVTALTIGYGDVVATTAIGRALAVVLGLYGVLVTGVTTAVAVFAVQRAAGRAA</sequence>
<proteinExistence type="predicted"/>
<dbReference type="InterPro" id="IPR013099">
    <property type="entry name" value="K_chnl_dom"/>
</dbReference>
<dbReference type="OrthoDB" id="9799090at2"/>
<gene>
    <name evidence="3" type="ORF">AWB80_05276</name>
</gene>
<feature type="transmembrane region" description="Helical" evidence="1">
    <location>
        <begin position="92"/>
        <end position="116"/>
    </location>
</feature>
<dbReference type="Gene3D" id="1.10.287.70">
    <property type="match status" value="1"/>
</dbReference>
<protein>
    <submittedName>
        <fullName evidence="3">Ion channel</fullName>
    </submittedName>
</protein>
<dbReference type="AlphaFoldDB" id="A0A158CK48"/>
<dbReference type="RefSeq" id="WP_061177636.1">
    <property type="nucleotide sequence ID" value="NZ_FCOE02000021.1"/>
</dbReference>
<keyword evidence="1" id="KW-0472">Membrane</keyword>
<keyword evidence="1" id="KW-1133">Transmembrane helix</keyword>
<dbReference type="STRING" id="1777141.AWB80_05276"/>
<evidence type="ECO:0000313" key="4">
    <source>
        <dbReference type="Proteomes" id="UP000054911"/>
    </source>
</evidence>
<reference evidence="3" key="1">
    <citation type="submission" date="2016-01" db="EMBL/GenBank/DDBJ databases">
        <authorList>
            <person name="Peeters C."/>
        </authorList>
    </citation>
    <scope>NUCLEOTIDE SEQUENCE [LARGE SCALE GENOMIC DNA]</scope>
    <source>
        <strain evidence="3">LMG 29323</strain>
    </source>
</reference>
<feature type="transmembrane region" description="Helical" evidence="1">
    <location>
        <begin position="62"/>
        <end position="80"/>
    </location>
</feature>
<keyword evidence="4" id="KW-1185">Reference proteome</keyword>